<dbReference type="EMBL" id="HBUE01074167">
    <property type="protein sequence ID" value="CAG6474127.1"/>
    <property type="molecule type" value="Transcribed_RNA"/>
</dbReference>
<organism evidence="1">
    <name type="scientific">Culex pipiens</name>
    <name type="common">House mosquito</name>
    <dbReference type="NCBI Taxonomy" id="7175"/>
    <lineage>
        <taxon>Eukaryota</taxon>
        <taxon>Metazoa</taxon>
        <taxon>Ecdysozoa</taxon>
        <taxon>Arthropoda</taxon>
        <taxon>Hexapoda</taxon>
        <taxon>Insecta</taxon>
        <taxon>Pterygota</taxon>
        <taxon>Neoptera</taxon>
        <taxon>Endopterygota</taxon>
        <taxon>Diptera</taxon>
        <taxon>Nematocera</taxon>
        <taxon>Culicoidea</taxon>
        <taxon>Culicidae</taxon>
        <taxon>Culicinae</taxon>
        <taxon>Culicini</taxon>
        <taxon>Culex</taxon>
        <taxon>Culex</taxon>
    </lineage>
</organism>
<proteinExistence type="predicted"/>
<evidence type="ECO:0000313" key="1">
    <source>
        <dbReference type="EMBL" id="CAG6474127.1"/>
    </source>
</evidence>
<dbReference type="AlphaFoldDB" id="A0A8D8BIE5"/>
<sequence>MTGFLGTNYLTLLTADKVGPVVWPIALLVASVGCPYRTDYVAAAAAGERPDCSPDGWDFLAEIAAERSDVGTLTGAAAGRSKDRHGSEVVPPSRSCCGLHRRLACRRDVHAEWRLCRVAGPIVTSSCCWAFAALRLRCPPPSVRPATGQVFHPRT</sequence>
<accession>A0A8D8BIE5</accession>
<protein>
    <submittedName>
        <fullName evidence="1">(northern house mosquito) hypothetical protein</fullName>
    </submittedName>
</protein>
<reference evidence="1" key="1">
    <citation type="submission" date="2021-05" db="EMBL/GenBank/DDBJ databases">
        <authorList>
            <person name="Alioto T."/>
            <person name="Alioto T."/>
            <person name="Gomez Garrido J."/>
        </authorList>
    </citation>
    <scope>NUCLEOTIDE SEQUENCE</scope>
</reference>
<name>A0A8D8BIE5_CULPI</name>